<keyword evidence="8" id="KW-1185">Reference proteome</keyword>
<dbReference type="InterPro" id="IPR036249">
    <property type="entry name" value="Thioredoxin-like_sf"/>
</dbReference>
<keyword evidence="4" id="KW-0676">Redox-active center</keyword>
<dbReference type="PRINTS" id="PR00421">
    <property type="entry name" value="THIOREDOXIN"/>
</dbReference>
<dbReference type="EMBL" id="JAKOGI010000007">
    <property type="protein sequence ID" value="KAJ8451966.1"/>
    <property type="molecule type" value="Genomic_DNA"/>
</dbReference>
<evidence type="ECO:0000256" key="2">
    <source>
        <dbReference type="ARBA" id="ARBA00022982"/>
    </source>
</evidence>
<dbReference type="PROSITE" id="PS51352">
    <property type="entry name" value="THIOREDOXIN_2"/>
    <property type="match status" value="1"/>
</dbReference>
<dbReference type="FunFam" id="3.40.30.10:FF:000104">
    <property type="entry name" value="Thioredoxin"/>
    <property type="match status" value="1"/>
</dbReference>
<comment type="caution">
    <text evidence="7">The sequence shown here is derived from an EMBL/GenBank/DDBJ whole genome shotgun (WGS) entry which is preliminary data.</text>
</comment>
<dbReference type="AlphaFoldDB" id="A0A9Q1QSG8"/>
<dbReference type="CDD" id="cd02947">
    <property type="entry name" value="TRX_family"/>
    <property type="match status" value="1"/>
</dbReference>
<sequence length="489" mass="55010">MAEEGQVISCHTVEAWEEQLQKANESKKLMVVDFTASWCGPCRFIAPFLAELAKKFPQVIFVKVDVDELKQIASDWAIEAMPTFMFLRDGKIVDQVVGAKRDELQQTVAKHLAVGAWHVPCSKLPQVPSGVPKLANLIEEMYWLAAQCKWTLGVWNSSVLPKLSICQFLMFATPKLTLRWAECSGIFATVAFTISKCCPISANTFPIDPNLTLSHALHVQSQWLITFRSIFPKTSRAFLDQGHVKQPDLGFLYSKPRNVLPHSSVIKYRRHQTENKREPGKRYFYIHGGEKTQKTGRIHTGKPTAILSSAISFVPGCKFTFSLKVNFLSFLAPKADPTSNKQSSHQMRKSVKEQYHVVIHKGSPCLDKPSNCKGQILHRSLVIRATKFSEPTRSLHIKIVTQLISAKINEFIVNNHAEIIIPATPSLCPELGFVGPVRCKLMTVEAITSIDLPQQPIRKSSIQEYGKKINSLFISEALYIRIYAQTETH</sequence>
<evidence type="ECO:0000256" key="4">
    <source>
        <dbReference type="ARBA" id="ARBA00023284"/>
    </source>
</evidence>
<evidence type="ECO:0000259" key="6">
    <source>
        <dbReference type="PROSITE" id="PS51352"/>
    </source>
</evidence>
<dbReference type="PROSITE" id="PS00194">
    <property type="entry name" value="THIOREDOXIN_1"/>
    <property type="match status" value="1"/>
</dbReference>
<evidence type="ECO:0000313" key="7">
    <source>
        <dbReference type="EMBL" id="KAJ8451966.1"/>
    </source>
</evidence>
<evidence type="ECO:0000256" key="5">
    <source>
        <dbReference type="ARBA" id="ARBA00038353"/>
    </source>
</evidence>
<comment type="similarity">
    <text evidence="5">Belongs to the thioredoxin family. Plant H-type subfamily.</text>
</comment>
<dbReference type="InterPro" id="IPR013766">
    <property type="entry name" value="Thioredoxin_domain"/>
</dbReference>
<keyword evidence="2" id="KW-0249">Electron transport</keyword>
<dbReference type="InterPro" id="IPR050620">
    <property type="entry name" value="Thioredoxin_H-type-like"/>
</dbReference>
<reference evidence="7" key="1">
    <citation type="submission" date="2022-04" db="EMBL/GenBank/DDBJ databases">
        <title>Carnegiea gigantea Genome sequencing and assembly v2.</title>
        <authorList>
            <person name="Copetti D."/>
            <person name="Sanderson M.J."/>
            <person name="Burquez A."/>
            <person name="Wojciechowski M.F."/>
        </authorList>
    </citation>
    <scope>NUCLEOTIDE SEQUENCE</scope>
    <source>
        <strain evidence="7">SGP5-SGP5p</strain>
        <tissue evidence="7">Aerial part</tissue>
    </source>
</reference>
<feature type="domain" description="Thioredoxin" evidence="6">
    <location>
        <begin position="1"/>
        <end position="113"/>
    </location>
</feature>
<dbReference type="Gene3D" id="3.40.30.10">
    <property type="entry name" value="Glutaredoxin"/>
    <property type="match status" value="1"/>
</dbReference>
<dbReference type="PANTHER" id="PTHR10438">
    <property type="entry name" value="THIOREDOXIN"/>
    <property type="match status" value="1"/>
</dbReference>
<dbReference type="Proteomes" id="UP001153076">
    <property type="component" value="Unassembled WGS sequence"/>
</dbReference>
<dbReference type="SUPFAM" id="SSF52833">
    <property type="entry name" value="Thioredoxin-like"/>
    <property type="match status" value="1"/>
</dbReference>
<keyword evidence="3" id="KW-1015">Disulfide bond</keyword>
<evidence type="ECO:0000313" key="8">
    <source>
        <dbReference type="Proteomes" id="UP001153076"/>
    </source>
</evidence>
<evidence type="ECO:0000256" key="1">
    <source>
        <dbReference type="ARBA" id="ARBA00022448"/>
    </source>
</evidence>
<proteinExistence type="inferred from homology"/>
<name>A0A9Q1QSG8_9CARY</name>
<dbReference type="PANTHER" id="PTHR10438:SF425">
    <property type="entry name" value="THIOREDOXIN H1"/>
    <property type="match status" value="1"/>
</dbReference>
<organism evidence="7 8">
    <name type="scientific">Carnegiea gigantea</name>
    <dbReference type="NCBI Taxonomy" id="171969"/>
    <lineage>
        <taxon>Eukaryota</taxon>
        <taxon>Viridiplantae</taxon>
        <taxon>Streptophyta</taxon>
        <taxon>Embryophyta</taxon>
        <taxon>Tracheophyta</taxon>
        <taxon>Spermatophyta</taxon>
        <taxon>Magnoliopsida</taxon>
        <taxon>eudicotyledons</taxon>
        <taxon>Gunneridae</taxon>
        <taxon>Pentapetalae</taxon>
        <taxon>Caryophyllales</taxon>
        <taxon>Cactineae</taxon>
        <taxon>Cactaceae</taxon>
        <taxon>Cactoideae</taxon>
        <taxon>Echinocereeae</taxon>
        <taxon>Carnegiea</taxon>
    </lineage>
</organism>
<accession>A0A9Q1QSG8</accession>
<dbReference type="InterPro" id="IPR017937">
    <property type="entry name" value="Thioredoxin_CS"/>
</dbReference>
<keyword evidence="1" id="KW-0813">Transport</keyword>
<protein>
    <recommendedName>
        <fullName evidence="6">Thioredoxin domain-containing protein</fullName>
    </recommendedName>
</protein>
<dbReference type="OrthoDB" id="2121326at2759"/>
<evidence type="ECO:0000256" key="3">
    <source>
        <dbReference type="ARBA" id="ARBA00023157"/>
    </source>
</evidence>
<dbReference type="GO" id="GO:0016671">
    <property type="term" value="F:oxidoreductase activity, acting on a sulfur group of donors, disulfide as acceptor"/>
    <property type="evidence" value="ECO:0007669"/>
    <property type="project" value="UniProtKB-ARBA"/>
</dbReference>
<dbReference type="Pfam" id="PF00085">
    <property type="entry name" value="Thioredoxin"/>
    <property type="match status" value="1"/>
</dbReference>
<gene>
    <name evidence="7" type="ORF">Cgig2_007449</name>
</gene>